<sequence length="33" mass="3667">MKNLIISVLLLFVINSQAMSAEKYEPKSSDALL</sequence>
<gene>
    <name evidence="1" type="ORF">MNBD_GAMMA07-2656</name>
</gene>
<accession>A0A3B0WJY2</accession>
<dbReference type="EMBL" id="UOFF01000214">
    <property type="protein sequence ID" value="VAW56328.1"/>
    <property type="molecule type" value="Genomic_DNA"/>
</dbReference>
<proteinExistence type="predicted"/>
<reference evidence="1" key="1">
    <citation type="submission" date="2018-06" db="EMBL/GenBank/DDBJ databases">
        <authorList>
            <person name="Zhirakovskaya E."/>
        </authorList>
    </citation>
    <scope>NUCLEOTIDE SEQUENCE</scope>
</reference>
<protein>
    <submittedName>
        <fullName evidence="1">Uncharacterized protein</fullName>
    </submittedName>
</protein>
<evidence type="ECO:0000313" key="1">
    <source>
        <dbReference type="EMBL" id="VAW56328.1"/>
    </source>
</evidence>
<name>A0A3B0WJY2_9ZZZZ</name>
<dbReference type="AlphaFoldDB" id="A0A3B0WJY2"/>
<organism evidence="1">
    <name type="scientific">hydrothermal vent metagenome</name>
    <dbReference type="NCBI Taxonomy" id="652676"/>
    <lineage>
        <taxon>unclassified sequences</taxon>
        <taxon>metagenomes</taxon>
        <taxon>ecological metagenomes</taxon>
    </lineage>
</organism>